<accession>A0ABV0NRB2</accession>
<feature type="region of interest" description="Disordered" evidence="1">
    <location>
        <begin position="84"/>
        <end position="113"/>
    </location>
</feature>
<organism evidence="2 3">
    <name type="scientific">Goodea atripinnis</name>
    <dbReference type="NCBI Taxonomy" id="208336"/>
    <lineage>
        <taxon>Eukaryota</taxon>
        <taxon>Metazoa</taxon>
        <taxon>Chordata</taxon>
        <taxon>Craniata</taxon>
        <taxon>Vertebrata</taxon>
        <taxon>Euteleostomi</taxon>
        <taxon>Actinopterygii</taxon>
        <taxon>Neopterygii</taxon>
        <taxon>Teleostei</taxon>
        <taxon>Neoteleostei</taxon>
        <taxon>Acanthomorphata</taxon>
        <taxon>Ovalentaria</taxon>
        <taxon>Atherinomorphae</taxon>
        <taxon>Cyprinodontiformes</taxon>
        <taxon>Goodeidae</taxon>
        <taxon>Goodea</taxon>
    </lineage>
</organism>
<dbReference type="Proteomes" id="UP001476798">
    <property type="component" value="Unassembled WGS sequence"/>
</dbReference>
<evidence type="ECO:0000256" key="1">
    <source>
        <dbReference type="SAM" id="MobiDB-lite"/>
    </source>
</evidence>
<evidence type="ECO:0000313" key="3">
    <source>
        <dbReference type="Proteomes" id="UP001476798"/>
    </source>
</evidence>
<protein>
    <submittedName>
        <fullName evidence="2">Uncharacterized protein</fullName>
    </submittedName>
</protein>
<keyword evidence="3" id="KW-1185">Reference proteome</keyword>
<dbReference type="EMBL" id="JAHRIO010043754">
    <property type="protein sequence ID" value="MEQ2173083.1"/>
    <property type="molecule type" value="Genomic_DNA"/>
</dbReference>
<evidence type="ECO:0000313" key="2">
    <source>
        <dbReference type="EMBL" id="MEQ2173083.1"/>
    </source>
</evidence>
<proteinExistence type="predicted"/>
<name>A0ABV0NRB2_9TELE</name>
<sequence>MLAIAKISAARNRHPEMIVSLSMSPGEEAVSDGGKWGGGCPNLTPLPGCSETLGVGCYLSNLAPFNSSLLLRFCCAFCSNVSPFASSKSEPPATKGSDMTHKSITSQKPRCSPVMQNKESLGAEAPDFLRCGTDPRPGDAERVPTLRNNRVSSVGLVTRQENENPSRFAFSAGIASGTISPLTSLLFSRSGPLRDALKTLRVLLRQ</sequence>
<comment type="caution">
    <text evidence="2">The sequence shown here is derived from an EMBL/GenBank/DDBJ whole genome shotgun (WGS) entry which is preliminary data.</text>
</comment>
<feature type="compositionally biased region" description="Polar residues" evidence="1">
    <location>
        <begin position="102"/>
        <end position="113"/>
    </location>
</feature>
<gene>
    <name evidence="2" type="ORF">GOODEAATRI_028001</name>
</gene>
<reference evidence="2 3" key="1">
    <citation type="submission" date="2021-06" db="EMBL/GenBank/DDBJ databases">
        <authorList>
            <person name="Palmer J.M."/>
        </authorList>
    </citation>
    <scope>NUCLEOTIDE SEQUENCE [LARGE SCALE GENOMIC DNA]</scope>
    <source>
        <strain evidence="2 3">GA_2019</strain>
        <tissue evidence="2">Muscle</tissue>
    </source>
</reference>